<keyword evidence="3" id="KW-0677">Repeat</keyword>
<evidence type="ECO:0000256" key="2">
    <source>
        <dbReference type="ARBA" id="ARBA00022614"/>
    </source>
</evidence>
<organism evidence="7 8">
    <name type="scientific">Chlorella sorokiniana</name>
    <name type="common">Freshwater green alga</name>
    <dbReference type="NCBI Taxonomy" id="3076"/>
    <lineage>
        <taxon>Eukaryota</taxon>
        <taxon>Viridiplantae</taxon>
        <taxon>Chlorophyta</taxon>
        <taxon>core chlorophytes</taxon>
        <taxon>Trebouxiophyceae</taxon>
        <taxon>Chlorellales</taxon>
        <taxon>Chlorellaceae</taxon>
        <taxon>Chlorella clade</taxon>
        <taxon>Chlorella</taxon>
    </lineage>
</organism>
<dbReference type="Pfam" id="PF13855">
    <property type="entry name" value="LRR_8"/>
    <property type="match status" value="1"/>
</dbReference>
<dbReference type="InterPro" id="IPR001611">
    <property type="entry name" value="Leu-rich_rpt"/>
</dbReference>
<feature type="compositionally biased region" description="Acidic residues" evidence="6">
    <location>
        <begin position="448"/>
        <end position="459"/>
    </location>
</feature>
<evidence type="ECO:0000256" key="6">
    <source>
        <dbReference type="SAM" id="MobiDB-lite"/>
    </source>
</evidence>
<feature type="region of interest" description="Disordered" evidence="6">
    <location>
        <begin position="387"/>
        <end position="409"/>
    </location>
</feature>
<dbReference type="Gene3D" id="3.80.10.10">
    <property type="entry name" value="Ribonuclease Inhibitor"/>
    <property type="match status" value="2"/>
</dbReference>
<dbReference type="SMART" id="SM00369">
    <property type="entry name" value="LRR_TYP"/>
    <property type="match status" value="3"/>
</dbReference>
<dbReference type="PANTHER" id="PTHR45973">
    <property type="entry name" value="PROTEIN PHOSPHATASE 1 REGULATORY SUBUNIT SDS22-RELATED"/>
    <property type="match status" value="1"/>
</dbReference>
<dbReference type="AlphaFoldDB" id="A0A2P6TZG7"/>
<evidence type="ECO:0000313" key="8">
    <source>
        <dbReference type="Proteomes" id="UP000239899"/>
    </source>
</evidence>
<comment type="caution">
    <text evidence="7">The sequence shown here is derived from an EMBL/GenBank/DDBJ whole genome shotgun (WGS) entry which is preliminary data.</text>
</comment>
<keyword evidence="5" id="KW-0966">Cell projection</keyword>
<dbReference type="PROSITE" id="PS51450">
    <property type="entry name" value="LRR"/>
    <property type="match status" value="2"/>
</dbReference>
<feature type="region of interest" description="Disordered" evidence="6">
    <location>
        <begin position="426"/>
        <end position="459"/>
    </location>
</feature>
<keyword evidence="8" id="KW-1185">Reference proteome</keyword>
<reference evidence="7 8" key="1">
    <citation type="journal article" date="2018" name="Plant J.">
        <title>Genome sequences of Chlorella sorokiniana UTEX 1602 and Micractinium conductrix SAG 241.80: implications to maltose excretion by a green alga.</title>
        <authorList>
            <person name="Arriola M.B."/>
            <person name="Velmurugan N."/>
            <person name="Zhang Y."/>
            <person name="Plunkett M.H."/>
            <person name="Hondzo H."/>
            <person name="Barney B.M."/>
        </authorList>
    </citation>
    <scope>NUCLEOTIDE SEQUENCE [LARGE SCALE GENOMIC DNA]</scope>
    <source>
        <strain evidence="8">UTEX 1602</strain>
    </source>
</reference>
<keyword evidence="2" id="KW-0433">Leucine-rich repeat</keyword>
<evidence type="ECO:0000256" key="3">
    <source>
        <dbReference type="ARBA" id="ARBA00022737"/>
    </source>
</evidence>
<feature type="compositionally biased region" description="Low complexity" evidence="6">
    <location>
        <begin position="389"/>
        <end position="398"/>
    </location>
</feature>
<comment type="subcellular location">
    <subcellularLocation>
        <location evidence="1">Cytoplasm</location>
        <location evidence="1">Cytoskeleton</location>
        <location evidence="1">Cilium axoneme</location>
    </subcellularLocation>
</comment>
<keyword evidence="4" id="KW-0969">Cilium</keyword>
<dbReference type="InterPro" id="IPR050576">
    <property type="entry name" value="Cilia_flagella_integrity"/>
</dbReference>
<dbReference type="OrthoDB" id="1904536at2759"/>
<name>A0A2P6TZG7_CHLSO</name>
<sequence length="459" mass="47851">MAMDAASLAALCKQHRLYQTPALNDRLYANFRGFTAIGALEAYTGLRALFLEGNALDSVAGLPPLPELRCLFLQQNALLALEPGVLAALPQLDTLNVGGNALTSLAGLAGCTQLRTLVAADNSLAFTDALAALATCTQLESVDLQNNKLEDGQALLGLLKGLPHLKCLYLRGNPLVSKLPSYRKTTIAALPGLTYLDDRPITELERACAEAWAAGGLDGEREARAAFHQREQEREARQVAALREIREAGWRKRREALGLDPEGGDPDLEGLTDDAELEEAEPAELRSARDRLAAFTAARQAVAADAEEAPPGLMDADVEAVLEESRASRAALLAEAAAQQAQQAAAPPQSSCLGSGTCEAEAAVAPPPVLPAVPTARQTVVLGPSCGDAGAEAAPAGEQEQESEASVHTACPTAAGVQAVEAGTAPQLMDSGEAIGSECSVPSRASSSDDEPDILEELD</sequence>
<evidence type="ECO:0000256" key="5">
    <source>
        <dbReference type="ARBA" id="ARBA00023273"/>
    </source>
</evidence>
<evidence type="ECO:0000256" key="1">
    <source>
        <dbReference type="ARBA" id="ARBA00004430"/>
    </source>
</evidence>
<dbReference type="SUPFAM" id="SSF52075">
    <property type="entry name" value="Outer arm dynein light chain 1"/>
    <property type="match status" value="1"/>
</dbReference>
<accession>A0A2P6TZG7</accession>
<evidence type="ECO:0000256" key="4">
    <source>
        <dbReference type="ARBA" id="ARBA00023069"/>
    </source>
</evidence>
<proteinExistence type="predicted"/>
<protein>
    <submittedName>
        <fullName evidence="7">Dynein assembly factor axonemal</fullName>
    </submittedName>
</protein>
<dbReference type="GO" id="GO:0005930">
    <property type="term" value="C:axoneme"/>
    <property type="evidence" value="ECO:0007669"/>
    <property type="project" value="UniProtKB-SubCell"/>
</dbReference>
<dbReference type="Proteomes" id="UP000239899">
    <property type="component" value="Unassembled WGS sequence"/>
</dbReference>
<dbReference type="PANTHER" id="PTHR45973:SF9">
    <property type="entry name" value="LEUCINE-RICH REPEAT-CONTAINING PROTEIN 46"/>
    <property type="match status" value="1"/>
</dbReference>
<evidence type="ECO:0000313" key="7">
    <source>
        <dbReference type="EMBL" id="PRW59455.1"/>
    </source>
</evidence>
<dbReference type="EMBL" id="LHPG02000003">
    <property type="protein sequence ID" value="PRW59455.1"/>
    <property type="molecule type" value="Genomic_DNA"/>
</dbReference>
<gene>
    <name evidence="7" type="ORF">C2E21_1922</name>
</gene>
<dbReference type="STRING" id="3076.A0A2P6TZG7"/>
<dbReference type="InterPro" id="IPR032675">
    <property type="entry name" value="LRR_dom_sf"/>
</dbReference>
<dbReference type="InterPro" id="IPR003591">
    <property type="entry name" value="Leu-rich_rpt_typical-subtyp"/>
</dbReference>